<feature type="compositionally biased region" description="Low complexity" evidence="1">
    <location>
        <begin position="12"/>
        <end position="21"/>
    </location>
</feature>
<feature type="compositionally biased region" description="Polar residues" evidence="1">
    <location>
        <begin position="147"/>
        <end position="158"/>
    </location>
</feature>
<feature type="compositionally biased region" description="Basic and acidic residues" evidence="1">
    <location>
        <begin position="374"/>
        <end position="388"/>
    </location>
</feature>
<dbReference type="EMBL" id="RDQH01000329">
    <property type="protein sequence ID" value="RXI03003.1"/>
    <property type="molecule type" value="Genomic_DNA"/>
</dbReference>
<gene>
    <name evidence="2" type="ORF">DVH24_003081</name>
</gene>
<feature type="region of interest" description="Disordered" evidence="1">
    <location>
        <begin position="52"/>
        <end position="110"/>
    </location>
</feature>
<feature type="compositionally biased region" description="Basic and acidic residues" evidence="1">
    <location>
        <begin position="556"/>
        <end position="571"/>
    </location>
</feature>
<evidence type="ECO:0000313" key="2">
    <source>
        <dbReference type="EMBL" id="RXI03003.1"/>
    </source>
</evidence>
<feature type="region of interest" description="Disordered" evidence="1">
    <location>
        <begin position="1"/>
        <end position="21"/>
    </location>
</feature>
<keyword evidence="3" id="KW-1185">Reference proteome</keyword>
<dbReference type="STRING" id="3750.A0A498KBU2"/>
<reference evidence="2 3" key="1">
    <citation type="submission" date="2018-10" db="EMBL/GenBank/DDBJ databases">
        <title>A high-quality apple genome assembly.</title>
        <authorList>
            <person name="Hu J."/>
        </authorList>
    </citation>
    <scope>NUCLEOTIDE SEQUENCE [LARGE SCALE GENOMIC DNA]</scope>
    <source>
        <strain evidence="3">cv. HFTH1</strain>
        <tissue evidence="2">Young leaf</tissue>
    </source>
</reference>
<feature type="compositionally biased region" description="Basic and acidic residues" evidence="1">
    <location>
        <begin position="136"/>
        <end position="146"/>
    </location>
</feature>
<name>A0A498KBU2_MALDO</name>
<feature type="compositionally biased region" description="Acidic residues" evidence="1">
    <location>
        <begin position="357"/>
        <end position="368"/>
    </location>
</feature>
<feature type="compositionally biased region" description="Acidic residues" evidence="1">
    <location>
        <begin position="390"/>
        <end position="408"/>
    </location>
</feature>
<dbReference type="AlphaFoldDB" id="A0A498KBU2"/>
<organism evidence="2 3">
    <name type="scientific">Malus domestica</name>
    <name type="common">Apple</name>
    <name type="synonym">Pyrus malus</name>
    <dbReference type="NCBI Taxonomy" id="3750"/>
    <lineage>
        <taxon>Eukaryota</taxon>
        <taxon>Viridiplantae</taxon>
        <taxon>Streptophyta</taxon>
        <taxon>Embryophyta</taxon>
        <taxon>Tracheophyta</taxon>
        <taxon>Spermatophyta</taxon>
        <taxon>Magnoliopsida</taxon>
        <taxon>eudicotyledons</taxon>
        <taxon>Gunneridae</taxon>
        <taxon>Pentapetalae</taxon>
        <taxon>rosids</taxon>
        <taxon>fabids</taxon>
        <taxon>Rosales</taxon>
        <taxon>Rosaceae</taxon>
        <taxon>Amygdaloideae</taxon>
        <taxon>Maleae</taxon>
        <taxon>Malus</taxon>
    </lineage>
</organism>
<dbReference type="Proteomes" id="UP000290289">
    <property type="component" value="Chromosome 3"/>
</dbReference>
<feature type="compositionally biased region" description="Basic and acidic residues" evidence="1">
    <location>
        <begin position="224"/>
        <end position="239"/>
    </location>
</feature>
<feature type="region of interest" description="Disordered" evidence="1">
    <location>
        <begin position="131"/>
        <end position="158"/>
    </location>
</feature>
<feature type="region of interest" description="Disordered" evidence="1">
    <location>
        <begin position="224"/>
        <end position="245"/>
    </location>
</feature>
<accession>A0A498KBU2</accession>
<feature type="compositionally biased region" description="Polar residues" evidence="1">
    <location>
        <begin position="574"/>
        <end position="587"/>
    </location>
</feature>
<feature type="compositionally biased region" description="Acidic residues" evidence="1">
    <location>
        <begin position="418"/>
        <end position="432"/>
    </location>
</feature>
<feature type="region of interest" description="Disordered" evidence="1">
    <location>
        <begin position="356"/>
        <end position="439"/>
    </location>
</feature>
<comment type="caution">
    <text evidence="2">The sequence shown here is derived from an EMBL/GenBank/DDBJ whole genome shotgun (WGS) entry which is preliminary data.</text>
</comment>
<feature type="compositionally biased region" description="Acidic residues" evidence="1">
    <location>
        <begin position="531"/>
        <end position="553"/>
    </location>
</feature>
<dbReference type="PANTHER" id="PTHR33448:SF4">
    <property type="entry name" value="CHLOROPLAST PROTEIN HCF243"/>
    <property type="match status" value="1"/>
</dbReference>
<protein>
    <submittedName>
        <fullName evidence="2">Uncharacterized protein</fullName>
    </submittedName>
</protein>
<feature type="compositionally biased region" description="Acidic residues" evidence="1">
    <location>
        <begin position="461"/>
        <end position="473"/>
    </location>
</feature>
<feature type="region of interest" description="Disordered" evidence="1">
    <location>
        <begin position="461"/>
        <end position="587"/>
    </location>
</feature>
<proteinExistence type="predicted"/>
<dbReference type="PANTHER" id="PTHR33448">
    <property type="entry name" value="CHLOROPLAST PROTEIN HCF243-RELATED"/>
    <property type="match status" value="1"/>
</dbReference>
<sequence length="880" mass="98307">MESDQRPHRTKSSSSTASTSTSELFICFTTSRLSSSSSSMKLSSKSLLSPCHARGGDPNSQISLSSSLSRRLKTSGSIKGGQASPMFPNGGTNKKRGCGIENPEPSSPKVTCIGQVRVKTKKQGKKMRIITRSRRRGSEASFRRTESSNNNSATQSQDLYNNNFQGLHFPNHQISSSHSKNQQECLRQRNQRWVHLPLTICEALRAFGSEFNCLFPNRSSCLANDKEKEESSSSKEVRSEGGGSSSCGAVFARWFVALQDGDGKGREIELVVEEDQERTEKDSDSSGGRSQRRQLFEGIEFKEERFNEGGVEEEEGGGRVSICAPPKNALLLMRCRSDPVKMAALANRFWEMPAAAEENEQEDQEENNEGSNVKAEKGAGEVVEKMETGLEAEAEAAEREDGECEEWVTEGKEHGELEELESLGFEEDEELKEDLGENPEKCLQIFDEVRQIEEKVECQVEEEFFEQDEEQESDATGQRAVSEDTCSTEVVVDPENMELEEQAQQEQEEDEEREEEVSEAKVPESSIDSVQSEELEEKTEAEVAEESTEEETETVMVDRPEPEPEPEHEPELDNPNTQLGAGSKNAGQKSVLPDCLLLMMCEPKLSMEVSKETWVCSTDFIRCLPERHVKKIDGPDKAKKRVSIDSKPPLAPVVQQPITMQPPRSSCSFPVQSMATMIGQKLVGSAAYEPFVLTRCKSEPMRSAAKLAAAPETCFWKNRKLEPHRQAAMGVGAAGNPNKKHRSTERERERERESCSYAFHFSLGNLKIQSFDICLTLIKSLDFSSRFETKEVSVSSFAANPQAVENIEQEACDAHVPMFVTHTQEEDENVVEHIDDIYAHYGKNEQTVKLMKLWTNRTSIVDISAFGPPICWKVYLGILK</sequence>
<feature type="region of interest" description="Disordered" evidence="1">
    <location>
        <begin position="730"/>
        <end position="750"/>
    </location>
</feature>
<evidence type="ECO:0000256" key="1">
    <source>
        <dbReference type="SAM" id="MobiDB-lite"/>
    </source>
</evidence>
<evidence type="ECO:0000313" key="3">
    <source>
        <dbReference type="Proteomes" id="UP000290289"/>
    </source>
</evidence>
<feature type="region of interest" description="Disordered" evidence="1">
    <location>
        <begin position="272"/>
        <end position="294"/>
    </location>
</feature>
<feature type="compositionally biased region" description="Acidic residues" evidence="1">
    <location>
        <begin position="495"/>
        <end position="517"/>
    </location>
</feature>